<protein>
    <recommendedName>
        <fullName evidence="9">Uracil permease</fullName>
    </recommendedName>
</protein>
<evidence type="ECO:0000256" key="2">
    <source>
        <dbReference type="ARBA" id="ARBA00008974"/>
    </source>
</evidence>
<comment type="similarity">
    <text evidence="2">Belongs to the purine-cytosine permease (2.A.39) family.</text>
</comment>
<dbReference type="GO" id="GO:0005886">
    <property type="term" value="C:plasma membrane"/>
    <property type="evidence" value="ECO:0007669"/>
    <property type="project" value="TreeGrafter"/>
</dbReference>
<gene>
    <name evidence="7" type="ORF">EHS25_004055</name>
</gene>
<evidence type="ECO:0000256" key="5">
    <source>
        <dbReference type="ARBA" id="ARBA00023136"/>
    </source>
</evidence>
<dbReference type="Proteomes" id="UP000279259">
    <property type="component" value="Unassembled WGS sequence"/>
</dbReference>
<feature type="transmembrane region" description="Helical" evidence="6">
    <location>
        <begin position="619"/>
        <end position="637"/>
    </location>
</feature>
<dbReference type="GO" id="GO:0005975">
    <property type="term" value="P:carbohydrate metabolic process"/>
    <property type="evidence" value="ECO:0007669"/>
    <property type="project" value="InterPro"/>
</dbReference>
<comment type="subcellular location">
    <subcellularLocation>
        <location evidence="1">Membrane</location>
        <topology evidence="1">Multi-pass membrane protein</topology>
    </subcellularLocation>
</comment>
<feature type="transmembrane region" description="Helical" evidence="6">
    <location>
        <begin position="393"/>
        <end position="418"/>
    </location>
</feature>
<feature type="transmembrane region" description="Helical" evidence="6">
    <location>
        <begin position="470"/>
        <end position="491"/>
    </location>
</feature>
<feature type="transmembrane region" description="Helical" evidence="6">
    <location>
        <begin position="430"/>
        <end position="450"/>
    </location>
</feature>
<name>A0A427YT45_9TREE</name>
<evidence type="ECO:0000256" key="6">
    <source>
        <dbReference type="SAM" id="Phobius"/>
    </source>
</evidence>
<sequence length="786" mass="88067">MNEHQIEFGSRRGIPRLLDLFAKYNFPATFNCAGLALKLAPYWTERIVKAGHELSCGSLRWIDYMGVDPAVEEMHVKQAMDVFEEFDEVPKGWYVDRSSNFSIRAYCREHARRVLPLPYSSDSQSDDLPYWVPSPIKDEPGTGEDAGLLMIPVSQDCSDMRFNVRGAGWAGPDDFFKHLRDAFDILYEEGEEGEPKMMTVILHPPIIGRAGRTASLEKFLAYISEKSEVWVAKRSEIADHWKKHFPYDPAKAFGQTKWTNLDLAPSPPQDRKWTKWTFLAFWTAHAANVGNWTSGSSLISLGLYPLDTWLAIAFAHVLITVLIVANGRGPARYHIGFPVIARTTYGMWGSYLAVGMRAIVCIIWNGVNSYYAARLVTVAITAIWPNYKNLANILPASAGITSVNLASFFIFMSVFLALSFVHSRDLKYFYYVKSVLVFASMHGVLIWWMIKSQGVSFTTLASSAPLTQDKHIWLVLQAFNAGLGTASSLTVNQGDMARYARKPSDSLWTTLIGYPIASALPSYWNLWDTLDYMLTQYPESENRGARFAIFLVAVSMALAYLAVNLATNSLPFGSDVSALFPRWMTIRRGQVICTALGVAVVPWKLLVSATAFVTFLSGYGYWLAPIAACMSVDYYLIKRGNIFVPDLYNGESSSRYWFVRGWNPRSVVVTILALVPCLPSFAATIAPDHLNLPLGAQRMFYLSFTVTYALAAIMYYVSYLVWPEKAAAKKELGMRFEQQADEDDEEERRAIRLRAAEDGDGVDEGDVVEGKEYEVDGAKTAVMLSP</sequence>
<evidence type="ECO:0000313" key="7">
    <source>
        <dbReference type="EMBL" id="RSH94252.1"/>
    </source>
</evidence>
<keyword evidence="3 6" id="KW-0812">Transmembrane</keyword>
<feature type="transmembrane region" description="Helical" evidence="6">
    <location>
        <begin position="371"/>
        <end position="387"/>
    </location>
</feature>
<evidence type="ECO:0000256" key="4">
    <source>
        <dbReference type="ARBA" id="ARBA00022989"/>
    </source>
</evidence>
<dbReference type="EMBL" id="RSCD01000002">
    <property type="protein sequence ID" value="RSH94252.1"/>
    <property type="molecule type" value="Genomic_DNA"/>
</dbReference>
<dbReference type="InterPro" id="IPR001248">
    <property type="entry name" value="Pur-cyt_permease"/>
</dbReference>
<dbReference type="SUPFAM" id="SSF88713">
    <property type="entry name" value="Glycoside hydrolase/deacetylase"/>
    <property type="match status" value="1"/>
</dbReference>
<feature type="transmembrane region" description="Helical" evidence="6">
    <location>
        <begin position="306"/>
        <end position="325"/>
    </location>
</feature>
<organism evidence="7 8">
    <name type="scientific">Saitozyma podzolica</name>
    <dbReference type="NCBI Taxonomy" id="1890683"/>
    <lineage>
        <taxon>Eukaryota</taxon>
        <taxon>Fungi</taxon>
        <taxon>Dikarya</taxon>
        <taxon>Basidiomycota</taxon>
        <taxon>Agaricomycotina</taxon>
        <taxon>Tremellomycetes</taxon>
        <taxon>Tremellales</taxon>
        <taxon>Trimorphomycetaceae</taxon>
        <taxon>Saitozyma</taxon>
    </lineage>
</organism>
<proteinExistence type="inferred from homology"/>
<feature type="transmembrane region" description="Helical" evidence="6">
    <location>
        <begin position="547"/>
        <end position="570"/>
    </location>
</feature>
<keyword evidence="5 6" id="KW-0472">Membrane</keyword>
<dbReference type="Gene3D" id="3.20.20.370">
    <property type="entry name" value="Glycoside hydrolase/deacetylase"/>
    <property type="match status" value="1"/>
</dbReference>
<evidence type="ECO:0000313" key="8">
    <source>
        <dbReference type="Proteomes" id="UP000279259"/>
    </source>
</evidence>
<dbReference type="InterPro" id="IPR045225">
    <property type="entry name" value="Uracil/uridine/allantoin_perm"/>
</dbReference>
<dbReference type="PANTHER" id="PTHR30618">
    <property type="entry name" value="NCS1 FAMILY PURINE/PYRIMIDINE TRANSPORTER"/>
    <property type="match status" value="1"/>
</dbReference>
<evidence type="ECO:0000256" key="3">
    <source>
        <dbReference type="ARBA" id="ARBA00022692"/>
    </source>
</evidence>
<dbReference type="AlphaFoldDB" id="A0A427YT45"/>
<feature type="transmembrane region" description="Helical" evidence="6">
    <location>
        <begin position="699"/>
        <end position="722"/>
    </location>
</feature>
<reference evidence="7 8" key="1">
    <citation type="submission" date="2018-11" db="EMBL/GenBank/DDBJ databases">
        <title>Genome sequence of Saitozyma podzolica DSM 27192.</title>
        <authorList>
            <person name="Aliyu H."/>
            <person name="Gorte O."/>
            <person name="Ochsenreither K."/>
        </authorList>
    </citation>
    <scope>NUCLEOTIDE SEQUENCE [LARGE SCALE GENOMIC DNA]</scope>
    <source>
        <strain evidence="7 8">DSM 27192</strain>
    </source>
</reference>
<dbReference type="Pfam" id="PF02133">
    <property type="entry name" value="Transp_cyt_pur"/>
    <property type="match status" value="1"/>
</dbReference>
<dbReference type="PANTHER" id="PTHR30618:SF0">
    <property type="entry name" value="PURINE-URACIL PERMEASE NCS1"/>
    <property type="match status" value="1"/>
</dbReference>
<feature type="transmembrane region" description="Helical" evidence="6">
    <location>
        <begin position="507"/>
        <end position="527"/>
    </location>
</feature>
<dbReference type="OrthoDB" id="2018619at2759"/>
<comment type="caution">
    <text evidence="7">The sequence shown here is derived from an EMBL/GenBank/DDBJ whole genome shotgun (WGS) entry which is preliminary data.</text>
</comment>
<evidence type="ECO:0008006" key="9">
    <source>
        <dbReference type="Google" id="ProtNLM"/>
    </source>
</evidence>
<dbReference type="Gene3D" id="1.10.4160.10">
    <property type="entry name" value="Hydantoin permease"/>
    <property type="match status" value="1"/>
</dbReference>
<feature type="transmembrane region" description="Helical" evidence="6">
    <location>
        <begin position="591"/>
        <end position="613"/>
    </location>
</feature>
<evidence type="ECO:0000256" key="1">
    <source>
        <dbReference type="ARBA" id="ARBA00004141"/>
    </source>
</evidence>
<dbReference type="GO" id="GO:0015205">
    <property type="term" value="F:nucleobase transmembrane transporter activity"/>
    <property type="evidence" value="ECO:0007669"/>
    <property type="project" value="TreeGrafter"/>
</dbReference>
<accession>A0A427YT45</accession>
<feature type="transmembrane region" description="Helical" evidence="6">
    <location>
        <begin position="667"/>
        <end position="687"/>
    </location>
</feature>
<keyword evidence="4 6" id="KW-1133">Transmembrane helix</keyword>
<keyword evidence="8" id="KW-1185">Reference proteome</keyword>
<dbReference type="InterPro" id="IPR011330">
    <property type="entry name" value="Glyco_hydro/deAcase_b/a-brl"/>
</dbReference>